<dbReference type="Proteomes" id="UP001234581">
    <property type="component" value="Unassembled WGS sequence"/>
</dbReference>
<accession>A0AAD7XYL7</accession>
<evidence type="ECO:0000313" key="1">
    <source>
        <dbReference type="EMBL" id="KAJ8657666.1"/>
    </source>
</evidence>
<sequence>MQKYKTFEQFCGSLYTNHVYLLKTLLLRIARGCISLEKFTLILPLFPFDGDWILPLSEHPHLKVLVIASMRLPHGMLATLGHFQHLDSLHLKLKYFDREGIAQLKRKIPGVAIRTQKYTY</sequence>
<dbReference type="RefSeq" id="XP_058342579.1">
    <property type="nucleotide sequence ID" value="XM_058486757.1"/>
</dbReference>
<name>A0AAD7XYL7_9FUNG</name>
<dbReference type="GeneID" id="83214142"/>
<organism evidence="1 2">
    <name type="scientific">Lichtheimia ornata</name>
    <dbReference type="NCBI Taxonomy" id="688661"/>
    <lineage>
        <taxon>Eukaryota</taxon>
        <taxon>Fungi</taxon>
        <taxon>Fungi incertae sedis</taxon>
        <taxon>Mucoromycota</taxon>
        <taxon>Mucoromycotina</taxon>
        <taxon>Mucoromycetes</taxon>
        <taxon>Mucorales</taxon>
        <taxon>Lichtheimiaceae</taxon>
        <taxon>Lichtheimia</taxon>
    </lineage>
</organism>
<dbReference type="AlphaFoldDB" id="A0AAD7XYL7"/>
<comment type="caution">
    <text evidence="1">The sequence shown here is derived from an EMBL/GenBank/DDBJ whole genome shotgun (WGS) entry which is preliminary data.</text>
</comment>
<keyword evidence="2" id="KW-1185">Reference proteome</keyword>
<proteinExistence type="predicted"/>
<evidence type="ECO:0000313" key="2">
    <source>
        <dbReference type="Proteomes" id="UP001234581"/>
    </source>
</evidence>
<dbReference type="EMBL" id="JARTCD010000030">
    <property type="protein sequence ID" value="KAJ8657666.1"/>
    <property type="molecule type" value="Genomic_DNA"/>
</dbReference>
<protein>
    <submittedName>
        <fullName evidence="1">Uncharacterized protein</fullName>
    </submittedName>
</protein>
<gene>
    <name evidence="1" type="ORF">O0I10_006732</name>
</gene>
<reference evidence="1 2" key="1">
    <citation type="submission" date="2023-03" db="EMBL/GenBank/DDBJ databases">
        <title>Genome sequence of Lichtheimia ornata CBS 291.66.</title>
        <authorList>
            <person name="Mohabir J.T."/>
            <person name="Shea T.P."/>
            <person name="Kurbessoian T."/>
            <person name="Berby B."/>
            <person name="Fontaine J."/>
            <person name="Livny J."/>
            <person name="Gnirke A."/>
            <person name="Stajich J.E."/>
            <person name="Cuomo C.A."/>
        </authorList>
    </citation>
    <scope>NUCLEOTIDE SEQUENCE [LARGE SCALE GENOMIC DNA]</scope>
    <source>
        <strain evidence="1">CBS 291.66</strain>
    </source>
</reference>